<accession>A0A3M7TQD3</accession>
<dbReference type="AlphaFoldDB" id="A0A3M7TQD3"/>
<keyword evidence="3" id="KW-1185">Reference proteome</keyword>
<feature type="transmembrane region" description="Helical" evidence="1">
    <location>
        <begin position="7"/>
        <end position="27"/>
    </location>
</feature>
<organism evidence="2 3">
    <name type="scientific">Alteribacter keqinensis</name>
    <dbReference type="NCBI Taxonomy" id="2483800"/>
    <lineage>
        <taxon>Bacteria</taxon>
        <taxon>Bacillati</taxon>
        <taxon>Bacillota</taxon>
        <taxon>Bacilli</taxon>
        <taxon>Bacillales</taxon>
        <taxon>Bacillaceae</taxon>
        <taxon>Alteribacter</taxon>
    </lineage>
</organism>
<proteinExistence type="predicted"/>
<name>A0A3M7TQD3_9BACI</name>
<dbReference type="Proteomes" id="UP000278746">
    <property type="component" value="Unassembled WGS sequence"/>
</dbReference>
<keyword evidence="1" id="KW-0472">Membrane</keyword>
<keyword evidence="1" id="KW-0812">Transmembrane</keyword>
<dbReference type="EMBL" id="RHIB01000003">
    <property type="protein sequence ID" value="RNA66899.1"/>
    <property type="molecule type" value="Genomic_DNA"/>
</dbReference>
<protein>
    <submittedName>
        <fullName evidence="2">Uncharacterized protein</fullName>
    </submittedName>
</protein>
<evidence type="ECO:0000256" key="1">
    <source>
        <dbReference type="SAM" id="Phobius"/>
    </source>
</evidence>
<comment type="caution">
    <text evidence="2">The sequence shown here is derived from an EMBL/GenBank/DDBJ whole genome shotgun (WGS) entry which is preliminary data.</text>
</comment>
<evidence type="ECO:0000313" key="3">
    <source>
        <dbReference type="Proteomes" id="UP000278746"/>
    </source>
</evidence>
<gene>
    <name evidence="2" type="ORF">EBO34_16995</name>
</gene>
<sequence length="67" mass="7620">MSVYGKVSLISSILFFAAGLIGLILELRAGDFVFYSSWGVFYLILGLTFLLFTLSNRAYMKERRNDN</sequence>
<keyword evidence="1" id="KW-1133">Transmembrane helix</keyword>
<feature type="transmembrane region" description="Helical" evidence="1">
    <location>
        <begin position="33"/>
        <end position="54"/>
    </location>
</feature>
<reference evidence="2 3" key="1">
    <citation type="submission" date="2018-10" db="EMBL/GenBank/DDBJ databases">
        <title>Bacillus Keqinensis sp. nov., a moderately halophilic bacterium isolated from a saline-alkaline lake.</title>
        <authorList>
            <person name="Wang H."/>
        </authorList>
    </citation>
    <scope>NUCLEOTIDE SEQUENCE [LARGE SCALE GENOMIC DNA]</scope>
    <source>
        <strain evidence="2 3">KQ-3</strain>
    </source>
</reference>
<evidence type="ECO:0000313" key="2">
    <source>
        <dbReference type="EMBL" id="RNA66899.1"/>
    </source>
</evidence>